<protein>
    <submittedName>
        <fullName evidence="1">Uncharacterized protein</fullName>
    </submittedName>
</protein>
<dbReference type="AlphaFoldDB" id="A0A9D1FRH6"/>
<reference evidence="1" key="2">
    <citation type="journal article" date="2021" name="PeerJ">
        <title>Extensive microbial diversity within the chicken gut microbiome revealed by metagenomics and culture.</title>
        <authorList>
            <person name="Gilroy R."/>
            <person name="Ravi A."/>
            <person name="Getino M."/>
            <person name="Pursley I."/>
            <person name="Horton D.L."/>
            <person name="Alikhan N.F."/>
            <person name="Baker D."/>
            <person name="Gharbi K."/>
            <person name="Hall N."/>
            <person name="Watson M."/>
            <person name="Adriaenssens E.M."/>
            <person name="Foster-Nyarko E."/>
            <person name="Jarju S."/>
            <person name="Secka A."/>
            <person name="Antonio M."/>
            <person name="Oren A."/>
            <person name="Chaudhuri R.R."/>
            <person name="La Ragione R."/>
            <person name="Hildebrand F."/>
            <person name="Pallen M.J."/>
        </authorList>
    </citation>
    <scope>NUCLEOTIDE SEQUENCE</scope>
    <source>
        <strain evidence="1">6086</strain>
    </source>
</reference>
<dbReference type="Proteomes" id="UP000824141">
    <property type="component" value="Unassembled WGS sequence"/>
</dbReference>
<evidence type="ECO:0000313" key="1">
    <source>
        <dbReference type="EMBL" id="HIS77925.1"/>
    </source>
</evidence>
<evidence type="ECO:0000313" key="2">
    <source>
        <dbReference type="Proteomes" id="UP000824141"/>
    </source>
</evidence>
<organism evidence="1 2">
    <name type="scientific">Candidatus Caccousia stercoris</name>
    <dbReference type="NCBI Taxonomy" id="2840723"/>
    <lineage>
        <taxon>Bacteria</taxon>
        <taxon>Bacillati</taxon>
        <taxon>Bacillota</taxon>
        <taxon>Clostridia</taxon>
        <taxon>Eubacteriales</taxon>
        <taxon>Oscillospiraceae</taxon>
        <taxon>Oscillospiraceae incertae sedis</taxon>
        <taxon>Candidatus Caccousia</taxon>
    </lineage>
</organism>
<reference evidence="1" key="1">
    <citation type="submission" date="2020-10" db="EMBL/GenBank/DDBJ databases">
        <authorList>
            <person name="Gilroy R."/>
        </authorList>
    </citation>
    <scope>NUCLEOTIDE SEQUENCE</scope>
    <source>
        <strain evidence="1">6086</strain>
    </source>
</reference>
<comment type="caution">
    <text evidence="1">The sequence shown here is derived from an EMBL/GenBank/DDBJ whole genome shotgun (WGS) entry which is preliminary data.</text>
</comment>
<gene>
    <name evidence="1" type="ORF">IAD03_01000</name>
</gene>
<dbReference type="EMBL" id="DVJM01000018">
    <property type="protein sequence ID" value="HIS77925.1"/>
    <property type="molecule type" value="Genomic_DNA"/>
</dbReference>
<proteinExistence type="predicted"/>
<sequence>MMTMKEIHSDADRQALLQQLMGQLSPEDEKSLQKILADKDAQKKLLSTPQARELMKQLFGK</sequence>
<name>A0A9D1FRH6_9FIRM</name>
<accession>A0A9D1FRH6</accession>